<evidence type="ECO:0000313" key="3">
    <source>
        <dbReference type="Proteomes" id="UP000310158"/>
    </source>
</evidence>
<organism evidence="2 3">
    <name type="scientific">Bondarzewia mesenterica</name>
    <dbReference type="NCBI Taxonomy" id="1095465"/>
    <lineage>
        <taxon>Eukaryota</taxon>
        <taxon>Fungi</taxon>
        <taxon>Dikarya</taxon>
        <taxon>Basidiomycota</taxon>
        <taxon>Agaricomycotina</taxon>
        <taxon>Agaricomycetes</taxon>
        <taxon>Russulales</taxon>
        <taxon>Bondarzewiaceae</taxon>
        <taxon>Bondarzewia</taxon>
    </lineage>
</organism>
<keyword evidence="1" id="KW-1133">Transmembrane helix</keyword>
<dbReference type="AlphaFoldDB" id="A0A4S4L982"/>
<dbReference type="Proteomes" id="UP000310158">
    <property type="component" value="Unassembled WGS sequence"/>
</dbReference>
<sequence length="130" mass="13314">MASTTCTSGLNVFSSVKPEVRGRCAGLARPAGPAARRRACPGHPLAAVIILSYSPSPYHSPAVLIVLAALVVLIVLDPALAVPVLAIFILIVLAVLVPWSSLTSSLSLVSLSSPSLSSPHRCSLAIVLSP</sequence>
<evidence type="ECO:0000256" key="1">
    <source>
        <dbReference type="SAM" id="Phobius"/>
    </source>
</evidence>
<accession>A0A4S4L982</accession>
<feature type="transmembrane region" description="Helical" evidence="1">
    <location>
        <begin position="83"/>
        <end position="102"/>
    </location>
</feature>
<feature type="transmembrane region" description="Helical" evidence="1">
    <location>
        <begin position="58"/>
        <end position="76"/>
    </location>
</feature>
<proteinExistence type="predicted"/>
<comment type="caution">
    <text evidence="2">The sequence shown here is derived from an EMBL/GenBank/DDBJ whole genome shotgun (WGS) entry which is preliminary data.</text>
</comment>
<gene>
    <name evidence="2" type="ORF">EW146_g9325</name>
</gene>
<keyword evidence="1" id="KW-0472">Membrane</keyword>
<keyword evidence="3" id="KW-1185">Reference proteome</keyword>
<dbReference type="EMBL" id="SGPL01000779">
    <property type="protein sequence ID" value="THH07428.1"/>
    <property type="molecule type" value="Genomic_DNA"/>
</dbReference>
<keyword evidence="1" id="KW-0812">Transmembrane</keyword>
<protein>
    <submittedName>
        <fullName evidence="2">Uncharacterized protein</fullName>
    </submittedName>
</protein>
<reference evidence="2 3" key="1">
    <citation type="submission" date="2019-02" db="EMBL/GenBank/DDBJ databases">
        <title>Genome sequencing of the rare red list fungi Bondarzewia mesenterica.</title>
        <authorList>
            <person name="Buettner E."/>
            <person name="Kellner H."/>
        </authorList>
    </citation>
    <scope>NUCLEOTIDE SEQUENCE [LARGE SCALE GENOMIC DNA]</scope>
    <source>
        <strain evidence="2 3">DSM 108281</strain>
    </source>
</reference>
<evidence type="ECO:0000313" key="2">
    <source>
        <dbReference type="EMBL" id="THH07428.1"/>
    </source>
</evidence>
<name>A0A4S4L982_9AGAM</name>